<evidence type="ECO:0000256" key="1">
    <source>
        <dbReference type="SAM" id="SignalP"/>
    </source>
</evidence>
<gene>
    <name evidence="2" type="ORF">K6753_04730</name>
</gene>
<comment type="caution">
    <text evidence="2">The sequence shown here is derived from an EMBL/GenBank/DDBJ whole genome shotgun (WGS) entry which is preliminary data.</text>
</comment>
<feature type="chain" id="PRO_5045090068" evidence="1">
    <location>
        <begin position="28"/>
        <end position="127"/>
    </location>
</feature>
<organism evidence="2 3">
    <name type="scientific">Novilysobacter selenitireducens</name>
    <dbReference type="NCBI Taxonomy" id="2872639"/>
    <lineage>
        <taxon>Bacteria</taxon>
        <taxon>Pseudomonadati</taxon>
        <taxon>Pseudomonadota</taxon>
        <taxon>Gammaproteobacteria</taxon>
        <taxon>Lysobacterales</taxon>
        <taxon>Lysobacteraceae</taxon>
        <taxon>Novilysobacter</taxon>
    </lineage>
</organism>
<dbReference type="RefSeq" id="WP_223675032.1">
    <property type="nucleotide sequence ID" value="NZ_JAINZW010000002.1"/>
</dbReference>
<proteinExistence type="predicted"/>
<sequence>MALRPLLLSAVIGLASVFAFHSPAAEARGYVSVSIGHPPPPRYERYGHRPGYAWVPGRWVSTGYRHVWRPGHYVRVRSAYRPAYYSGGYRHLPPRRVIRHVGRPYRPVYGPTRPGYRVVYRQPGWGW</sequence>
<name>A0ABS7T4P1_9GAMM</name>
<accession>A0ABS7T4P1</accession>
<keyword evidence="1" id="KW-0732">Signal</keyword>
<reference evidence="2 3" key="1">
    <citation type="submission" date="2021-09" db="EMBL/GenBank/DDBJ databases">
        <title>Lysobacter sp. 13A isolated from the river sediment.</title>
        <authorList>
            <person name="Liu H."/>
            <person name="Li S."/>
            <person name="Mao S."/>
        </authorList>
    </citation>
    <scope>NUCLEOTIDE SEQUENCE [LARGE SCALE GENOMIC DNA]</scope>
    <source>
        <strain evidence="2 3">13A</strain>
    </source>
</reference>
<evidence type="ECO:0000313" key="2">
    <source>
        <dbReference type="EMBL" id="MBZ4038830.1"/>
    </source>
</evidence>
<protein>
    <submittedName>
        <fullName evidence="2">Uncharacterized protein</fullName>
    </submittedName>
</protein>
<keyword evidence="3" id="KW-1185">Reference proteome</keyword>
<dbReference type="Proteomes" id="UP001430954">
    <property type="component" value="Unassembled WGS sequence"/>
</dbReference>
<evidence type="ECO:0000313" key="3">
    <source>
        <dbReference type="Proteomes" id="UP001430954"/>
    </source>
</evidence>
<feature type="signal peptide" evidence="1">
    <location>
        <begin position="1"/>
        <end position="27"/>
    </location>
</feature>
<dbReference type="EMBL" id="JAINZW010000002">
    <property type="protein sequence ID" value="MBZ4038830.1"/>
    <property type="molecule type" value="Genomic_DNA"/>
</dbReference>